<evidence type="ECO:0000256" key="11">
    <source>
        <dbReference type="ARBA" id="ARBA00023277"/>
    </source>
</evidence>
<evidence type="ECO:0000256" key="12">
    <source>
        <dbReference type="NCBIfam" id="TIGR00209"/>
    </source>
</evidence>
<dbReference type="InterPro" id="IPR001937">
    <property type="entry name" value="GalP_UDPtransf1"/>
</dbReference>
<keyword evidence="7 15" id="KW-0548">Nucleotidyltransferase</keyword>
<dbReference type="GO" id="GO:0008108">
    <property type="term" value="F:UDP-glucose:hexose-1-phosphate uridylyltransferase activity"/>
    <property type="evidence" value="ECO:0007669"/>
    <property type="project" value="UniProtKB-UniRule"/>
</dbReference>
<evidence type="ECO:0000256" key="8">
    <source>
        <dbReference type="ARBA" id="ARBA00022723"/>
    </source>
</evidence>
<dbReference type="UniPathway" id="UPA00214"/>
<sequence>MSALPQKLHGIWEERWHPLREEWIVIAAHRQNRPWNGATVADTPIAVPAYLSDCYLCPGNRRTGGLVNPEYQTTFVFDNDHPCVGPAAPDEELLEPARGPNRVRAARGHARVICFSPQHNLTLAELSHTHITEIIQIWQQQTTDLGNRSDIKHVLCFENKGEIVGVSNPHPHGQIYATNFVFKTIEQELAASIAYSHEHQRTLFTDIIAAEQADGRRILYEDEHIIAFVPYFARYAYEVYIAPKRRLSHIFHMTDVEVISLAHALKAVTIRFDNLWQMSFPYVMSLHQAPTDGGDYNFYHFFIAFHPPLRRPDVAKFLAGPEIGGGNFISDTSPEAKAAELLAVSGIAHYHQAERLHG</sequence>
<evidence type="ECO:0000256" key="6">
    <source>
        <dbReference type="ARBA" id="ARBA00022679"/>
    </source>
</evidence>
<evidence type="ECO:0000256" key="2">
    <source>
        <dbReference type="ARBA" id="ARBA00004947"/>
    </source>
</evidence>
<dbReference type="InterPro" id="IPR005850">
    <property type="entry name" value="GalP_Utransf_C"/>
</dbReference>
<keyword evidence="10 15" id="KW-0299">Galactose metabolism</keyword>
<dbReference type="OrthoDB" id="9769064at2"/>
<dbReference type="Pfam" id="PF02744">
    <property type="entry name" value="GalP_UDP_tr_C"/>
    <property type="match status" value="1"/>
</dbReference>
<evidence type="ECO:0000256" key="15">
    <source>
        <dbReference type="RuleBase" id="RU000506"/>
    </source>
</evidence>
<keyword evidence="11 15" id="KW-0119">Carbohydrate metabolism</keyword>
<dbReference type="Gene3D" id="3.30.428.10">
    <property type="entry name" value="HIT-like"/>
    <property type="match status" value="2"/>
</dbReference>
<evidence type="ECO:0000256" key="1">
    <source>
        <dbReference type="ARBA" id="ARBA00001107"/>
    </source>
</evidence>
<dbReference type="GO" id="GO:0008270">
    <property type="term" value="F:zinc ion binding"/>
    <property type="evidence" value="ECO:0007669"/>
    <property type="project" value="InterPro"/>
</dbReference>
<keyword evidence="19" id="KW-1185">Reference proteome</keyword>
<evidence type="ECO:0000256" key="7">
    <source>
        <dbReference type="ARBA" id="ARBA00022695"/>
    </source>
</evidence>
<gene>
    <name evidence="18" type="primary">galT</name>
    <name evidence="18" type="ORF">KTT_36170</name>
</gene>
<dbReference type="PIRSF" id="PIRSF000808">
    <property type="entry name" value="GalT"/>
    <property type="match status" value="1"/>
</dbReference>
<keyword evidence="6 15" id="KW-0808">Transferase</keyword>
<reference evidence="19" key="1">
    <citation type="submission" date="2018-12" db="EMBL/GenBank/DDBJ databases">
        <title>Tengunoibacter tsumagoiensis gen. nov., sp. nov., Dictyobacter kobayashii sp. nov., D. alpinus sp. nov., and D. joshuensis sp. nov. and description of Dictyobacteraceae fam. nov. within the order Ktedonobacterales isolated from Tengu-no-mugimeshi.</title>
        <authorList>
            <person name="Wang C.M."/>
            <person name="Zheng Y."/>
            <person name="Sakai Y."/>
            <person name="Toyoda A."/>
            <person name="Minakuchi Y."/>
            <person name="Abe K."/>
            <person name="Yokota A."/>
            <person name="Yabe S."/>
        </authorList>
    </citation>
    <scope>NUCLEOTIDE SEQUENCE [LARGE SCALE GENOMIC DNA]</scope>
    <source>
        <strain evidence="19">Uno3</strain>
    </source>
</reference>
<comment type="cofactor">
    <cofactor evidence="14">
        <name>Zn(2+)</name>
        <dbReference type="ChEBI" id="CHEBI:29105"/>
    </cofactor>
    <text evidence="14">Binds 1 zinc ion per subunit.</text>
</comment>
<dbReference type="Pfam" id="PF01087">
    <property type="entry name" value="GalP_UDP_transf"/>
    <property type="match status" value="1"/>
</dbReference>
<dbReference type="InterPro" id="IPR036265">
    <property type="entry name" value="HIT-like_sf"/>
</dbReference>
<evidence type="ECO:0000259" key="17">
    <source>
        <dbReference type="Pfam" id="PF02744"/>
    </source>
</evidence>
<evidence type="ECO:0000256" key="14">
    <source>
        <dbReference type="PIRSR" id="PIRSR000808-3"/>
    </source>
</evidence>
<accession>A0A402A3L8</accession>
<evidence type="ECO:0000256" key="3">
    <source>
        <dbReference type="ARBA" id="ARBA00010951"/>
    </source>
</evidence>
<dbReference type="PROSITE" id="PS00117">
    <property type="entry name" value="GAL_P_UDP_TRANSF_I"/>
    <property type="match status" value="1"/>
</dbReference>
<keyword evidence="9 14" id="KW-0862">Zinc</keyword>
<evidence type="ECO:0000259" key="16">
    <source>
        <dbReference type="Pfam" id="PF01087"/>
    </source>
</evidence>
<comment type="catalytic activity">
    <reaction evidence="1 15">
        <text>alpha-D-galactose 1-phosphate + UDP-alpha-D-glucose = alpha-D-glucose 1-phosphate + UDP-alpha-D-galactose</text>
        <dbReference type="Rhea" id="RHEA:13989"/>
        <dbReference type="ChEBI" id="CHEBI:58336"/>
        <dbReference type="ChEBI" id="CHEBI:58601"/>
        <dbReference type="ChEBI" id="CHEBI:58885"/>
        <dbReference type="ChEBI" id="CHEBI:66914"/>
        <dbReference type="EC" id="2.7.7.12"/>
    </reaction>
</comment>
<dbReference type="InterPro" id="IPR005849">
    <property type="entry name" value="GalP_Utransf_N"/>
</dbReference>
<dbReference type="InterPro" id="IPR019779">
    <property type="entry name" value="GalP_UDPtransf1_His-AS"/>
</dbReference>
<dbReference type="EC" id="2.7.7.12" evidence="4 12"/>
<comment type="similarity">
    <text evidence="3 15">Belongs to the galactose-1-phosphate uridylyltransferase type 1 family.</text>
</comment>
<feature type="active site" description="Tele-UMP-histidine intermediate" evidence="13">
    <location>
        <position position="172"/>
    </location>
</feature>
<comment type="pathway">
    <text evidence="2 15">Carbohydrate metabolism; galactose metabolism.</text>
</comment>
<dbReference type="PANTHER" id="PTHR11943:SF1">
    <property type="entry name" value="GALACTOSE-1-PHOSPHATE URIDYLYLTRANSFERASE"/>
    <property type="match status" value="1"/>
</dbReference>
<evidence type="ECO:0000256" key="4">
    <source>
        <dbReference type="ARBA" id="ARBA00012384"/>
    </source>
</evidence>
<evidence type="ECO:0000256" key="9">
    <source>
        <dbReference type="ARBA" id="ARBA00022833"/>
    </source>
</evidence>
<feature type="binding site" evidence="14">
    <location>
        <position position="170"/>
    </location>
    <ligand>
        <name>Zn(2+)</name>
        <dbReference type="ChEBI" id="CHEBI:29105"/>
    </ligand>
</feature>
<feature type="binding site" evidence="14">
    <location>
        <position position="54"/>
    </location>
    <ligand>
        <name>Zn(2+)</name>
        <dbReference type="ChEBI" id="CHEBI:29105"/>
    </ligand>
</feature>
<dbReference type="EMBL" id="BIFR01000001">
    <property type="protein sequence ID" value="GCE13758.1"/>
    <property type="molecule type" value="Genomic_DNA"/>
</dbReference>
<dbReference type="CDD" id="cd00608">
    <property type="entry name" value="GalT"/>
    <property type="match status" value="1"/>
</dbReference>
<dbReference type="AlphaFoldDB" id="A0A402A3L8"/>
<evidence type="ECO:0000256" key="13">
    <source>
        <dbReference type="PIRSR" id="PIRSR000808-1"/>
    </source>
</evidence>
<feature type="domain" description="Galactose-1-phosphate uridyl transferase N-terminal" evidence="16">
    <location>
        <begin position="14"/>
        <end position="181"/>
    </location>
</feature>
<organism evidence="18 19">
    <name type="scientific">Tengunoibacter tsumagoiensis</name>
    <dbReference type="NCBI Taxonomy" id="2014871"/>
    <lineage>
        <taxon>Bacteria</taxon>
        <taxon>Bacillati</taxon>
        <taxon>Chloroflexota</taxon>
        <taxon>Ktedonobacteria</taxon>
        <taxon>Ktedonobacterales</taxon>
        <taxon>Dictyobacteraceae</taxon>
        <taxon>Tengunoibacter</taxon>
    </lineage>
</organism>
<dbReference type="SUPFAM" id="SSF54197">
    <property type="entry name" value="HIT-like"/>
    <property type="match status" value="2"/>
</dbReference>
<feature type="binding site" evidence="14">
    <location>
        <position position="57"/>
    </location>
    <ligand>
        <name>Zn(2+)</name>
        <dbReference type="ChEBI" id="CHEBI:29105"/>
    </ligand>
</feature>
<dbReference type="PANTHER" id="PTHR11943">
    <property type="entry name" value="GALACTOSE-1-PHOSPHATE URIDYLYLTRANSFERASE"/>
    <property type="match status" value="1"/>
</dbReference>
<evidence type="ECO:0000256" key="10">
    <source>
        <dbReference type="ARBA" id="ARBA00023144"/>
    </source>
</evidence>
<evidence type="ECO:0000313" key="19">
    <source>
        <dbReference type="Proteomes" id="UP000287352"/>
    </source>
</evidence>
<protein>
    <recommendedName>
        <fullName evidence="5 12">Galactose-1-phosphate uridylyltransferase</fullName>
        <ecNumber evidence="4 12">2.7.7.12</ecNumber>
    </recommendedName>
</protein>
<dbReference type="Proteomes" id="UP000287352">
    <property type="component" value="Unassembled WGS sequence"/>
</dbReference>
<dbReference type="GO" id="GO:0005737">
    <property type="term" value="C:cytoplasm"/>
    <property type="evidence" value="ECO:0007669"/>
    <property type="project" value="TreeGrafter"/>
</dbReference>
<comment type="caution">
    <text evidence="18">The sequence shown here is derived from an EMBL/GenBank/DDBJ whole genome shotgun (WGS) entry which is preliminary data.</text>
</comment>
<dbReference type="RefSeq" id="WP_126581259.1">
    <property type="nucleotide sequence ID" value="NZ_BIFR01000001.1"/>
</dbReference>
<dbReference type="GO" id="GO:0033499">
    <property type="term" value="P:galactose catabolic process via UDP-galactose, Leloir pathway"/>
    <property type="evidence" value="ECO:0007669"/>
    <property type="project" value="TreeGrafter"/>
</dbReference>
<evidence type="ECO:0000313" key="18">
    <source>
        <dbReference type="EMBL" id="GCE13758.1"/>
    </source>
</evidence>
<evidence type="ECO:0000256" key="5">
    <source>
        <dbReference type="ARBA" id="ARBA00016340"/>
    </source>
</evidence>
<proteinExistence type="inferred from homology"/>
<feature type="binding site" evidence="14">
    <location>
        <position position="119"/>
    </location>
    <ligand>
        <name>Zn(2+)</name>
        <dbReference type="ChEBI" id="CHEBI:29105"/>
    </ligand>
</feature>
<feature type="domain" description="Galactose-1-phosphate uridyl transferase C-terminal" evidence="17">
    <location>
        <begin position="194"/>
        <end position="353"/>
    </location>
</feature>
<keyword evidence="8 14" id="KW-0479">Metal-binding</keyword>
<name>A0A402A3L8_9CHLR</name>
<dbReference type="NCBIfam" id="TIGR00209">
    <property type="entry name" value="galT_1"/>
    <property type="match status" value="1"/>
</dbReference>